<accession>A0ABS6DVH9</accession>
<evidence type="ECO:0000313" key="1">
    <source>
        <dbReference type="EMBL" id="MBU5335812.1"/>
    </source>
</evidence>
<name>A0ABS6DVH9_9FIRM</name>
<dbReference type="Proteomes" id="UP001196301">
    <property type="component" value="Unassembled WGS sequence"/>
</dbReference>
<proteinExistence type="predicted"/>
<keyword evidence="2" id="KW-1185">Reference proteome</keyword>
<sequence>MLKILNWLCLISVCFLSIQVFSYMCKDTIKLYKSMIKSKKVHSQKPAIPTIAEELLNKIAK</sequence>
<comment type="caution">
    <text evidence="1">The sequence shown here is derived from an EMBL/GenBank/DDBJ whole genome shotgun (WGS) entry which is preliminary data.</text>
</comment>
<organism evidence="1 2">
    <name type="scientific">Intestinibacter bartlettii</name>
    <dbReference type="NCBI Taxonomy" id="261299"/>
    <lineage>
        <taxon>Bacteria</taxon>
        <taxon>Bacillati</taxon>
        <taxon>Bacillota</taxon>
        <taxon>Clostridia</taxon>
        <taxon>Peptostreptococcales</taxon>
        <taxon>Peptostreptococcaceae</taxon>
        <taxon>Intestinibacter</taxon>
    </lineage>
</organism>
<evidence type="ECO:0008006" key="3">
    <source>
        <dbReference type="Google" id="ProtNLM"/>
    </source>
</evidence>
<dbReference type="EMBL" id="JAHLOQ010000009">
    <property type="protein sequence ID" value="MBU5335812.1"/>
    <property type="molecule type" value="Genomic_DNA"/>
</dbReference>
<gene>
    <name evidence="1" type="ORF">KQI20_05110</name>
</gene>
<evidence type="ECO:0000313" key="2">
    <source>
        <dbReference type="Proteomes" id="UP001196301"/>
    </source>
</evidence>
<reference evidence="1 2" key="1">
    <citation type="submission" date="2021-06" db="EMBL/GenBank/DDBJ databases">
        <authorList>
            <person name="Sun Q."/>
            <person name="Li D."/>
        </authorList>
    </citation>
    <scope>NUCLEOTIDE SEQUENCE [LARGE SCALE GENOMIC DNA]</scope>
    <source>
        <strain evidence="1 2">N19</strain>
    </source>
</reference>
<protein>
    <recommendedName>
        <fullName evidence="3">Cyclic lactone autoinducer peptide</fullName>
    </recommendedName>
</protein>
<dbReference type="RefSeq" id="WP_216568948.1">
    <property type="nucleotide sequence ID" value="NZ_JAHLOQ010000009.1"/>
</dbReference>